<dbReference type="InterPro" id="IPR058727">
    <property type="entry name" value="Helical_Vwde"/>
</dbReference>
<evidence type="ECO:0000256" key="3">
    <source>
        <dbReference type="ARBA" id="ARBA00023180"/>
    </source>
</evidence>
<keyword evidence="7" id="KW-1185">Reference proteome</keyword>
<protein>
    <recommendedName>
        <fullName evidence="5">VWFD domain-containing protein</fullName>
    </recommendedName>
</protein>
<keyword evidence="1" id="KW-0732">Signal</keyword>
<dbReference type="FunFam" id="2.10.25.10:FF:000001">
    <property type="entry name" value="Tenascin C"/>
    <property type="match status" value="1"/>
</dbReference>
<evidence type="ECO:0000256" key="4">
    <source>
        <dbReference type="SAM" id="Phobius"/>
    </source>
</evidence>
<dbReference type="InterPro" id="IPR001846">
    <property type="entry name" value="VWF_type-D"/>
</dbReference>
<proteinExistence type="predicted"/>
<evidence type="ECO:0000313" key="7">
    <source>
        <dbReference type="Proteomes" id="UP001634394"/>
    </source>
</evidence>
<dbReference type="PANTHER" id="PTHR14949:SF54">
    <property type="entry name" value="VWFD DOMAIN-CONTAINING PROTEIN"/>
    <property type="match status" value="1"/>
</dbReference>
<accession>A0ABD3UDN1</accession>
<comment type="caution">
    <text evidence="6">The sequence shown here is derived from an EMBL/GenBank/DDBJ whole genome shotgun (WGS) entry which is preliminary data.</text>
</comment>
<evidence type="ECO:0000256" key="2">
    <source>
        <dbReference type="ARBA" id="ARBA00023157"/>
    </source>
</evidence>
<dbReference type="AlphaFoldDB" id="A0ABD3UDN1"/>
<dbReference type="Pfam" id="PF00094">
    <property type="entry name" value="VWD"/>
    <property type="match status" value="1"/>
</dbReference>
<name>A0ABD3UDN1_SINWO</name>
<dbReference type="PANTHER" id="PTHR14949">
    <property type="entry name" value="EGF-LIKE-DOMAIN, MULTIPLE 7, 8"/>
    <property type="match status" value="1"/>
</dbReference>
<organism evidence="6 7">
    <name type="scientific">Sinanodonta woodiana</name>
    <name type="common">Chinese pond mussel</name>
    <name type="synonym">Anodonta woodiana</name>
    <dbReference type="NCBI Taxonomy" id="1069815"/>
    <lineage>
        <taxon>Eukaryota</taxon>
        <taxon>Metazoa</taxon>
        <taxon>Spiralia</taxon>
        <taxon>Lophotrochozoa</taxon>
        <taxon>Mollusca</taxon>
        <taxon>Bivalvia</taxon>
        <taxon>Autobranchia</taxon>
        <taxon>Heteroconchia</taxon>
        <taxon>Palaeoheterodonta</taxon>
        <taxon>Unionida</taxon>
        <taxon>Unionoidea</taxon>
        <taxon>Unionidae</taxon>
        <taxon>Unioninae</taxon>
        <taxon>Sinanodonta</taxon>
    </lineage>
</organism>
<feature type="domain" description="VWFD" evidence="5">
    <location>
        <begin position="452"/>
        <end position="626"/>
    </location>
</feature>
<feature type="transmembrane region" description="Helical" evidence="4">
    <location>
        <begin position="1041"/>
        <end position="1062"/>
    </location>
</feature>
<evidence type="ECO:0000256" key="1">
    <source>
        <dbReference type="ARBA" id="ARBA00022729"/>
    </source>
</evidence>
<gene>
    <name evidence="6" type="ORF">ACJMK2_018517</name>
</gene>
<evidence type="ECO:0000313" key="6">
    <source>
        <dbReference type="EMBL" id="KAL3847614.1"/>
    </source>
</evidence>
<dbReference type="EMBL" id="JBJQND010000016">
    <property type="protein sequence ID" value="KAL3847614.1"/>
    <property type="molecule type" value="Genomic_DNA"/>
</dbReference>
<keyword evidence="4" id="KW-0812">Transmembrane</keyword>
<keyword evidence="2" id="KW-1015">Disulfide bond</keyword>
<keyword evidence="4" id="KW-1133">Transmembrane helix</keyword>
<reference evidence="6 7" key="1">
    <citation type="submission" date="2024-11" db="EMBL/GenBank/DDBJ databases">
        <title>Chromosome-level genome assembly of the freshwater bivalve Anodonta woodiana.</title>
        <authorList>
            <person name="Chen X."/>
        </authorList>
    </citation>
    <scope>NUCLEOTIDE SEQUENCE [LARGE SCALE GENOMIC DNA]</scope>
    <source>
        <strain evidence="6">MN2024</strain>
        <tissue evidence="6">Gills</tissue>
    </source>
</reference>
<sequence>MDCFYKILSIYFIFLNLFSAFTDMRIMLGAFVICLSCLLEAIEGENCDGTHMTLPNLTERTSNYSANTFGYGIYDYSLVSGWYDVGRNNMPTDPSRIHIHGDSCRTYHPIWMNGTIPSVRDGKVTRTACIQNEYGVCNFAIEIQVINCGTHMLYNLRSTYDYYYWYYNNYYYRNWWWDGRAFWSAYCFDPSDLADSLYVQPWLFFADEKGVNKHIFKKPKLMFRCQMNENMTDDLYYSVTWYVNDVFLVNKGPVRHSSMDDTSLYESELLERGFKLDININCIMNTSNSSEGSPDNSTTSPHYWLGIRVLNPSVNIIQGSSTTIQLQPTFPFGCSSRVDDINPQTKCLLSVHMFDPNDKNDCKGSSISVTGSQKCGVQIHGFYYHEWRDGVRYDNVTEMTITTRDTNDYKEGQNRFELKLLTEGTGLNDIIQGSYISNIVVTTSSVTSWQGKTCYSYVDPHMRSFDGRYYENQNIAIFVLYRHKLSKQEVQMKTRRCNNVATCACAVAVRAGGDIFLIDLCGTPGVIKHVSCKENILDVRQISPYMYQIYMPLRTMVSVSINTWWGYESTLNLNIYPSVKDVQQTEGLCGVLNDNPGDDFTTPSGYIEPGNNEFSLSWSIQQADSFFDPVNHDPLVWDENALFCVCPAALNTATLPSTSSGSKFDPVCSASLSLSCSTKDTVRGKPYETCNIRSKRSKQSLSKEIERILRKKIVDNDLKSHNVEKRSISNITLEEALEECTSFFYNNCTTAKFEAQLPNSNQNSMNSSITNCALDYTYTGDMALASLHCETYRSEVDEEIGRNSTFREANPDVVNSFHDMACINDCNNHGICVNGSCICHAQYIDEDCSVSLSRFPEVEDTYSGGLCQKEMDACCGEVPIYGTRFVQGFTKQRLEIFNIYLNGTEVIEDPILKVIDIINPYEAHMDMPCHRRRRSTDSDNSSITFVLGTRVSLTNDGINYGPAKSYYILDSKCQGILNGSNGYMFYLLDGTCFISGTCYSEREKNPLNGCQQCQPNIDRFSWTYNCTSTNDPMVVQGMTPVIVAVCVGTLVIILVIVTINIIKCCLKKGKRIAGQFEINVPATTVAPRTFDKTLLFCSQQSLREYRGHANEHNVYTNHRTAGNRPSTPGSLSFQKVFLEMELPEKY</sequence>
<evidence type="ECO:0000259" key="5">
    <source>
        <dbReference type="PROSITE" id="PS51233"/>
    </source>
</evidence>
<keyword evidence="4" id="KW-0472">Membrane</keyword>
<dbReference type="Pfam" id="PF26129">
    <property type="entry name" value="Vwde"/>
    <property type="match status" value="1"/>
</dbReference>
<dbReference type="Gene3D" id="2.10.25.10">
    <property type="entry name" value="Laminin"/>
    <property type="match status" value="1"/>
</dbReference>
<dbReference type="PROSITE" id="PS51233">
    <property type="entry name" value="VWFD"/>
    <property type="match status" value="1"/>
</dbReference>
<keyword evidence="3" id="KW-0325">Glycoprotein</keyword>
<dbReference type="InterPro" id="IPR050969">
    <property type="entry name" value="Dev_Signal_Modulators"/>
</dbReference>
<dbReference type="Proteomes" id="UP001634394">
    <property type="component" value="Unassembled WGS sequence"/>
</dbReference>